<dbReference type="InterPro" id="IPR014036">
    <property type="entry name" value="DeoR-like_C"/>
</dbReference>
<dbReference type="AlphaFoldDB" id="A0A2G3E601"/>
<evidence type="ECO:0000313" key="6">
    <source>
        <dbReference type="Proteomes" id="UP000224563"/>
    </source>
</evidence>
<gene>
    <name evidence="5" type="ORF">CSX02_01755</name>
</gene>
<dbReference type="PRINTS" id="PR00037">
    <property type="entry name" value="HTHLACR"/>
</dbReference>
<protein>
    <submittedName>
        <fullName evidence="5">DeoR family transcriptional regulator</fullName>
    </submittedName>
</protein>
<dbReference type="SUPFAM" id="SSF100950">
    <property type="entry name" value="NagB/RpiA/CoA transferase-like"/>
    <property type="match status" value="1"/>
</dbReference>
<accession>A0A2G3E601</accession>
<dbReference type="GO" id="GO:0003677">
    <property type="term" value="F:DNA binding"/>
    <property type="evidence" value="ECO:0007669"/>
    <property type="project" value="UniProtKB-KW"/>
</dbReference>
<dbReference type="InterPro" id="IPR037171">
    <property type="entry name" value="NagB/RpiA_transferase-like"/>
</dbReference>
<keyword evidence="6" id="KW-1185">Reference proteome</keyword>
<dbReference type="Gene3D" id="3.40.50.1360">
    <property type="match status" value="1"/>
</dbReference>
<keyword evidence="1" id="KW-0805">Transcription regulation</keyword>
<dbReference type="InterPro" id="IPR036388">
    <property type="entry name" value="WH-like_DNA-bd_sf"/>
</dbReference>
<dbReference type="InterPro" id="IPR001034">
    <property type="entry name" value="DeoR_HTH"/>
</dbReference>
<dbReference type="PROSITE" id="PS00894">
    <property type="entry name" value="HTH_DEOR_1"/>
    <property type="match status" value="1"/>
</dbReference>
<sequence>MLTEERYSRILELVNEQGSITIHQLMEELNASESTIRRDLNAMDKKELLTKVHGGAISKTTNVHTKDEEVFNRKHMNQEDKDLIAKYAAAMIEEDDFVYLDAGTTTEQMIDYIKAKNVNFVTNAITHAKKLSDKGYRAYILGGEFKSTTEAIVGEEAVEALEKYNFTKGFWGTNGISLKNGYTTPELKEAMVKKKSMENCKTCYILADPSKFNEVSSIKFADYKSAIIITTKAVSGYRDQKNIVEAKE</sequence>
<dbReference type="RefSeq" id="WP_099385405.1">
    <property type="nucleotide sequence ID" value="NZ_JANSWH010000068.1"/>
</dbReference>
<dbReference type="PROSITE" id="PS51000">
    <property type="entry name" value="HTH_DEOR_2"/>
    <property type="match status" value="1"/>
</dbReference>
<dbReference type="InterPro" id="IPR036390">
    <property type="entry name" value="WH_DNA-bd_sf"/>
</dbReference>
<reference evidence="5 6" key="1">
    <citation type="submission" date="2017-10" db="EMBL/GenBank/DDBJ databases">
        <title>Resolving the taxonomy of Roseburia spp., Eubacterium rectale and Agathobacter spp. through phylogenomic analysis.</title>
        <authorList>
            <person name="Sheridan P.O."/>
            <person name="Walker A.W."/>
            <person name="Duncan S.H."/>
            <person name="Scott K.P."/>
            <person name="Toole P.W.O."/>
            <person name="Luis P."/>
            <person name="Flint H.J."/>
        </authorList>
    </citation>
    <scope>NUCLEOTIDE SEQUENCE [LARGE SCALE GENOMIC DNA]</scope>
    <source>
        <strain evidence="5 6">JK623</strain>
    </source>
</reference>
<evidence type="ECO:0000313" key="5">
    <source>
        <dbReference type="EMBL" id="PHU38698.1"/>
    </source>
</evidence>
<evidence type="ECO:0000256" key="3">
    <source>
        <dbReference type="ARBA" id="ARBA00023163"/>
    </source>
</evidence>
<proteinExistence type="predicted"/>
<comment type="caution">
    <text evidence="5">The sequence shown here is derived from an EMBL/GenBank/DDBJ whole genome shotgun (WGS) entry which is preliminary data.</text>
</comment>
<organism evidence="5 6">
    <name type="scientific">Agathobacter ruminis</name>
    <dbReference type="NCBI Taxonomy" id="1712665"/>
    <lineage>
        <taxon>Bacteria</taxon>
        <taxon>Bacillati</taxon>
        <taxon>Bacillota</taxon>
        <taxon>Clostridia</taxon>
        <taxon>Lachnospirales</taxon>
        <taxon>Lachnospiraceae</taxon>
        <taxon>Agathobacter</taxon>
    </lineage>
</organism>
<dbReference type="SMART" id="SM00420">
    <property type="entry name" value="HTH_DEOR"/>
    <property type="match status" value="1"/>
</dbReference>
<dbReference type="EMBL" id="PDYG01000004">
    <property type="protein sequence ID" value="PHU38698.1"/>
    <property type="molecule type" value="Genomic_DNA"/>
</dbReference>
<evidence type="ECO:0000256" key="1">
    <source>
        <dbReference type="ARBA" id="ARBA00023015"/>
    </source>
</evidence>
<dbReference type="GO" id="GO:0003700">
    <property type="term" value="F:DNA-binding transcription factor activity"/>
    <property type="evidence" value="ECO:0007669"/>
    <property type="project" value="InterPro"/>
</dbReference>
<name>A0A2G3E601_9FIRM</name>
<feature type="domain" description="HTH deoR-type" evidence="4">
    <location>
        <begin position="3"/>
        <end position="58"/>
    </location>
</feature>
<dbReference type="Proteomes" id="UP000224563">
    <property type="component" value="Unassembled WGS sequence"/>
</dbReference>
<dbReference type="InterPro" id="IPR050313">
    <property type="entry name" value="Carb_Metab_HTH_regulators"/>
</dbReference>
<evidence type="ECO:0000259" key="4">
    <source>
        <dbReference type="PROSITE" id="PS51000"/>
    </source>
</evidence>
<dbReference type="SMART" id="SM01134">
    <property type="entry name" value="DeoRC"/>
    <property type="match status" value="1"/>
</dbReference>
<keyword evidence="3" id="KW-0804">Transcription</keyword>
<dbReference type="Gene3D" id="1.10.10.10">
    <property type="entry name" value="Winged helix-like DNA-binding domain superfamily/Winged helix DNA-binding domain"/>
    <property type="match status" value="1"/>
</dbReference>
<dbReference type="Pfam" id="PF00455">
    <property type="entry name" value="DeoRC"/>
    <property type="match status" value="1"/>
</dbReference>
<reference evidence="5 6" key="2">
    <citation type="submission" date="2017-10" db="EMBL/GenBank/DDBJ databases">
        <authorList>
            <person name="Banno H."/>
            <person name="Chua N.-H."/>
        </authorList>
    </citation>
    <scope>NUCLEOTIDE SEQUENCE [LARGE SCALE GENOMIC DNA]</scope>
    <source>
        <strain evidence="5 6">JK623</strain>
    </source>
</reference>
<dbReference type="SUPFAM" id="SSF46785">
    <property type="entry name" value="Winged helix' DNA-binding domain"/>
    <property type="match status" value="1"/>
</dbReference>
<dbReference type="InterPro" id="IPR018356">
    <property type="entry name" value="Tscrpt_reg_HTH_DeoR_CS"/>
</dbReference>
<dbReference type="PANTHER" id="PTHR30363">
    <property type="entry name" value="HTH-TYPE TRANSCRIPTIONAL REGULATOR SRLR-RELATED"/>
    <property type="match status" value="1"/>
</dbReference>
<dbReference type="PANTHER" id="PTHR30363:SF56">
    <property type="entry name" value="TRANSCRIPTIONAL REGULATOR, DEOR FAMILY"/>
    <property type="match status" value="1"/>
</dbReference>
<dbReference type="Pfam" id="PF08220">
    <property type="entry name" value="HTH_DeoR"/>
    <property type="match status" value="1"/>
</dbReference>
<keyword evidence="2" id="KW-0238">DNA-binding</keyword>
<evidence type="ECO:0000256" key="2">
    <source>
        <dbReference type="ARBA" id="ARBA00023125"/>
    </source>
</evidence>